<dbReference type="InterPro" id="IPR034457">
    <property type="entry name" value="Organic_radical-activating"/>
</dbReference>
<dbReference type="GO" id="GO:0003824">
    <property type="term" value="F:catalytic activity"/>
    <property type="evidence" value="ECO:0007669"/>
    <property type="project" value="InterPro"/>
</dbReference>
<dbReference type="PANTHER" id="PTHR30352:SF4">
    <property type="entry name" value="PYRUVATE FORMATE-LYASE 2-ACTIVATING ENZYME"/>
    <property type="match status" value="1"/>
</dbReference>
<dbReference type="Pfam" id="PF04055">
    <property type="entry name" value="Radical_SAM"/>
    <property type="match status" value="1"/>
</dbReference>
<dbReference type="SFLD" id="SFLDS00029">
    <property type="entry name" value="Radical_SAM"/>
    <property type="match status" value="1"/>
</dbReference>
<evidence type="ECO:0000256" key="6">
    <source>
        <dbReference type="ARBA" id="ARBA00023014"/>
    </source>
</evidence>
<protein>
    <submittedName>
        <fullName evidence="8">Radical SAM protein</fullName>
    </submittedName>
</protein>
<dbReference type="PANTHER" id="PTHR30352">
    <property type="entry name" value="PYRUVATE FORMATE-LYASE-ACTIVATING ENZYME"/>
    <property type="match status" value="1"/>
</dbReference>
<evidence type="ECO:0000256" key="5">
    <source>
        <dbReference type="ARBA" id="ARBA00023004"/>
    </source>
</evidence>
<keyword evidence="2" id="KW-0004">4Fe-4S</keyword>
<dbReference type="OrthoDB" id="9782387at2"/>
<keyword evidence="3" id="KW-0949">S-adenosyl-L-methionine</keyword>
<evidence type="ECO:0000313" key="8">
    <source>
        <dbReference type="EMBL" id="QFQ13440.1"/>
    </source>
</evidence>
<dbReference type="KEGG" id="alq:C7Y71_010690"/>
<evidence type="ECO:0000256" key="1">
    <source>
        <dbReference type="ARBA" id="ARBA00001966"/>
    </source>
</evidence>
<dbReference type="EMBL" id="CP033459">
    <property type="protein sequence ID" value="QFQ13440.1"/>
    <property type="molecule type" value="Genomic_DNA"/>
</dbReference>
<accession>A0A5P8E9B5</accession>
<dbReference type="InterPro" id="IPR007197">
    <property type="entry name" value="rSAM"/>
</dbReference>
<comment type="cofactor">
    <cofactor evidence="1">
        <name>[4Fe-4S] cluster</name>
        <dbReference type="ChEBI" id="CHEBI:49883"/>
    </cofactor>
</comment>
<sequence>MLSAPIIGIGRHRLGIDGEGVTSLVAFHGCTLRCKYCLNRQCFDPDGIWKTLTVDEVLEAVMPDNIYYLATGGGLCFGGGEPYLHAEFIKTICDAAPKGWIFTVETALNYDRKRLELLLPYINYYLIDIKDTNPDIYQRYTGRNNAIVLENLRWLLNQKEDMADCVVIRLPLIKDFNTLADVAKSKALLQEMGFRKFDEFVYITQPE</sequence>
<dbReference type="Proteomes" id="UP000249375">
    <property type="component" value="Chromosome"/>
</dbReference>
<dbReference type="AlphaFoldDB" id="A0A5P8E9B5"/>
<evidence type="ECO:0000259" key="7">
    <source>
        <dbReference type="PROSITE" id="PS51918"/>
    </source>
</evidence>
<name>A0A5P8E9B5_9BACT</name>
<feature type="domain" description="Radical SAM core" evidence="7">
    <location>
        <begin position="16"/>
        <end position="207"/>
    </location>
</feature>
<dbReference type="RefSeq" id="WP_111897669.1">
    <property type="nucleotide sequence ID" value="NZ_CP033459.1"/>
</dbReference>
<dbReference type="InterPro" id="IPR058240">
    <property type="entry name" value="rSAM_sf"/>
</dbReference>
<evidence type="ECO:0000313" key="9">
    <source>
        <dbReference type="Proteomes" id="UP000249375"/>
    </source>
</evidence>
<dbReference type="SUPFAM" id="SSF102114">
    <property type="entry name" value="Radical SAM enzymes"/>
    <property type="match status" value="1"/>
</dbReference>
<proteinExistence type="predicted"/>
<gene>
    <name evidence="8" type="ORF">C7Y71_010690</name>
</gene>
<dbReference type="InterPro" id="IPR013785">
    <property type="entry name" value="Aldolase_TIM"/>
</dbReference>
<keyword evidence="9" id="KW-1185">Reference proteome</keyword>
<keyword evidence="5" id="KW-0408">Iron</keyword>
<dbReference type="GO" id="GO:0046872">
    <property type="term" value="F:metal ion binding"/>
    <property type="evidence" value="ECO:0007669"/>
    <property type="project" value="UniProtKB-KW"/>
</dbReference>
<keyword evidence="6" id="KW-0411">Iron-sulfur</keyword>
<evidence type="ECO:0000256" key="2">
    <source>
        <dbReference type="ARBA" id="ARBA00022485"/>
    </source>
</evidence>
<dbReference type="PROSITE" id="PS51918">
    <property type="entry name" value="RADICAL_SAM"/>
    <property type="match status" value="1"/>
</dbReference>
<dbReference type="GO" id="GO:0051539">
    <property type="term" value="F:4 iron, 4 sulfur cluster binding"/>
    <property type="evidence" value="ECO:0007669"/>
    <property type="project" value="UniProtKB-KW"/>
</dbReference>
<dbReference type="Gene3D" id="3.20.20.70">
    <property type="entry name" value="Aldolase class I"/>
    <property type="match status" value="1"/>
</dbReference>
<evidence type="ECO:0000256" key="4">
    <source>
        <dbReference type="ARBA" id="ARBA00022723"/>
    </source>
</evidence>
<keyword evidence="4" id="KW-0479">Metal-binding</keyword>
<reference evidence="8 9" key="1">
    <citation type="submission" date="2018-11" db="EMBL/GenBank/DDBJ databases">
        <authorList>
            <person name="Na S.W."/>
            <person name="Baik M."/>
        </authorList>
    </citation>
    <scope>NUCLEOTIDE SEQUENCE [LARGE SCALE GENOMIC DNA]</scope>
    <source>
        <strain evidence="8 9">E39</strain>
    </source>
</reference>
<organism evidence="8 9">
    <name type="scientific">Pseudoprevotella muciniphila</name>
    <dbReference type="NCBI Taxonomy" id="2133944"/>
    <lineage>
        <taxon>Bacteria</taxon>
        <taxon>Pseudomonadati</taxon>
        <taxon>Bacteroidota</taxon>
        <taxon>Bacteroidia</taxon>
        <taxon>Bacteroidales</taxon>
        <taxon>Prevotellaceae</taxon>
        <taxon>Pseudoprevotella</taxon>
    </lineage>
</organism>
<evidence type="ECO:0000256" key="3">
    <source>
        <dbReference type="ARBA" id="ARBA00022691"/>
    </source>
</evidence>